<protein>
    <submittedName>
        <fullName evidence="3">CRAL-TRIO domain-containing protein</fullName>
    </submittedName>
</protein>
<dbReference type="SMART" id="SM00516">
    <property type="entry name" value="SEC14"/>
    <property type="match status" value="1"/>
</dbReference>
<accession>A0A1Y2GR46</accession>
<dbReference type="InterPro" id="IPR036865">
    <property type="entry name" value="CRAL-TRIO_dom_sf"/>
</dbReference>
<dbReference type="PROSITE" id="PS50191">
    <property type="entry name" value="CRAL_TRIO"/>
    <property type="match status" value="1"/>
</dbReference>
<dbReference type="SMART" id="SM01100">
    <property type="entry name" value="CRAL_TRIO_N"/>
    <property type="match status" value="1"/>
</dbReference>
<dbReference type="InterPro" id="IPR036273">
    <property type="entry name" value="CRAL/TRIO_N_dom_sf"/>
</dbReference>
<keyword evidence="4" id="KW-1185">Reference proteome</keyword>
<dbReference type="Pfam" id="PF03765">
    <property type="entry name" value="CRAL_TRIO_N"/>
    <property type="match status" value="1"/>
</dbReference>
<dbReference type="GeneID" id="33566143"/>
<evidence type="ECO:0000313" key="3">
    <source>
        <dbReference type="EMBL" id="ORZ14928.1"/>
    </source>
</evidence>
<sequence length="354" mass="39504">MAVPDTSSASSKYYPRFTLSAECRRPAPDAPLTDQQISALNTLRTQIHTAVAKTEAQRRWADDRCLLRYLKARRWNINDTKQAIQDSIQWREDFKPDIPDKESLWVETEPGKLYVSGFDMESRPLLYMKPRLENTTASIRQIRHVVFHLETAIALMPEGVQNLCIIIDFAGSSMTKNPGVGIAREIIHVLGSHYPERLGKAYIINAPWFFFPFYKLISPFIDPVTKAKINFVDMKKQKPKSTVISTPSSATASETDLSSTTTSTKTSPFKKISSVSHPTSSSSSSSSVSDNVNLLDVIPEDMLEQAFGGSSSYEYNQEIYWNEASRVLAEARSNLEQGAPVAAIAPDTKPNTDS</sequence>
<comment type="caution">
    <text evidence="3">The sequence shown here is derived from an EMBL/GenBank/DDBJ whole genome shotgun (WGS) entry which is preliminary data.</text>
</comment>
<dbReference type="CDD" id="cd00170">
    <property type="entry name" value="SEC14"/>
    <property type="match status" value="1"/>
</dbReference>
<proteinExistence type="predicted"/>
<feature type="region of interest" description="Disordered" evidence="1">
    <location>
        <begin position="242"/>
        <end position="289"/>
    </location>
</feature>
<dbReference type="RefSeq" id="XP_021881060.1">
    <property type="nucleotide sequence ID" value="XM_022024299.1"/>
</dbReference>
<dbReference type="STRING" id="64571.A0A1Y2GR46"/>
<evidence type="ECO:0000259" key="2">
    <source>
        <dbReference type="PROSITE" id="PS50191"/>
    </source>
</evidence>
<feature type="compositionally biased region" description="Low complexity" evidence="1">
    <location>
        <begin position="248"/>
        <end position="289"/>
    </location>
</feature>
<dbReference type="InterPro" id="IPR011074">
    <property type="entry name" value="CRAL/TRIO_N_dom"/>
</dbReference>
<dbReference type="SUPFAM" id="SSF46938">
    <property type="entry name" value="CRAL/TRIO N-terminal domain"/>
    <property type="match status" value="1"/>
</dbReference>
<dbReference type="EMBL" id="MCFF01000020">
    <property type="protein sequence ID" value="ORZ14928.1"/>
    <property type="molecule type" value="Genomic_DNA"/>
</dbReference>
<organism evidence="3 4">
    <name type="scientific">Lobosporangium transversale</name>
    <dbReference type="NCBI Taxonomy" id="64571"/>
    <lineage>
        <taxon>Eukaryota</taxon>
        <taxon>Fungi</taxon>
        <taxon>Fungi incertae sedis</taxon>
        <taxon>Mucoromycota</taxon>
        <taxon>Mortierellomycotina</taxon>
        <taxon>Mortierellomycetes</taxon>
        <taxon>Mortierellales</taxon>
        <taxon>Mortierellaceae</taxon>
        <taxon>Lobosporangium</taxon>
    </lineage>
</organism>
<reference evidence="3 4" key="1">
    <citation type="submission" date="2016-07" db="EMBL/GenBank/DDBJ databases">
        <title>Pervasive Adenine N6-methylation of Active Genes in Fungi.</title>
        <authorList>
            <consortium name="DOE Joint Genome Institute"/>
            <person name="Mondo S.J."/>
            <person name="Dannebaum R.O."/>
            <person name="Kuo R.C."/>
            <person name="Labutti K."/>
            <person name="Haridas S."/>
            <person name="Kuo A."/>
            <person name="Salamov A."/>
            <person name="Ahrendt S.R."/>
            <person name="Lipzen A."/>
            <person name="Sullivan W."/>
            <person name="Andreopoulos W.B."/>
            <person name="Clum A."/>
            <person name="Lindquist E."/>
            <person name="Daum C."/>
            <person name="Ramamoorthy G.K."/>
            <person name="Gryganskyi A."/>
            <person name="Culley D."/>
            <person name="Magnuson J.K."/>
            <person name="James T.Y."/>
            <person name="O'Malley M.A."/>
            <person name="Stajich J.E."/>
            <person name="Spatafora J.W."/>
            <person name="Visel A."/>
            <person name="Grigoriev I.V."/>
        </authorList>
    </citation>
    <scope>NUCLEOTIDE SEQUENCE [LARGE SCALE GENOMIC DNA]</scope>
    <source>
        <strain evidence="3 4">NRRL 3116</strain>
    </source>
</reference>
<name>A0A1Y2GR46_9FUNG</name>
<dbReference type="Pfam" id="PF00650">
    <property type="entry name" value="CRAL_TRIO"/>
    <property type="match status" value="1"/>
</dbReference>
<evidence type="ECO:0000256" key="1">
    <source>
        <dbReference type="SAM" id="MobiDB-lite"/>
    </source>
</evidence>
<dbReference type="InterPro" id="IPR052578">
    <property type="entry name" value="PI_Transfer_CRAL-TRIO"/>
</dbReference>
<dbReference type="SUPFAM" id="SSF52087">
    <property type="entry name" value="CRAL/TRIO domain"/>
    <property type="match status" value="1"/>
</dbReference>
<evidence type="ECO:0000313" key="4">
    <source>
        <dbReference type="Proteomes" id="UP000193648"/>
    </source>
</evidence>
<dbReference type="InterPro" id="IPR001251">
    <property type="entry name" value="CRAL-TRIO_dom"/>
</dbReference>
<dbReference type="Gene3D" id="3.40.525.10">
    <property type="entry name" value="CRAL-TRIO lipid binding domain"/>
    <property type="match status" value="1"/>
</dbReference>
<dbReference type="OrthoDB" id="75724at2759"/>
<dbReference type="PANTHER" id="PTHR45824">
    <property type="entry name" value="GH16843P"/>
    <property type="match status" value="1"/>
</dbReference>
<gene>
    <name evidence="3" type="ORF">BCR41DRAFT_354339</name>
</gene>
<dbReference type="AlphaFoldDB" id="A0A1Y2GR46"/>
<dbReference type="Proteomes" id="UP000193648">
    <property type="component" value="Unassembled WGS sequence"/>
</dbReference>
<feature type="domain" description="CRAL-TRIO" evidence="2">
    <location>
        <begin position="101"/>
        <end position="315"/>
    </location>
</feature>
<dbReference type="PANTHER" id="PTHR45824:SF29">
    <property type="entry name" value="GH16843P"/>
    <property type="match status" value="1"/>
</dbReference>
<dbReference type="InParanoid" id="A0A1Y2GR46"/>
<dbReference type="GO" id="GO:0008526">
    <property type="term" value="F:phosphatidylinositol transfer activity"/>
    <property type="evidence" value="ECO:0007669"/>
    <property type="project" value="TreeGrafter"/>
</dbReference>